<dbReference type="OrthoDB" id="9940597at2759"/>
<evidence type="ECO:0000256" key="1">
    <source>
        <dbReference type="SAM" id="MobiDB-lite"/>
    </source>
</evidence>
<evidence type="ECO:0000313" key="2">
    <source>
        <dbReference type="EMBL" id="KAG8441730.1"/>
    </source>
</evidence>
<reference evidence="2" key="1">
    <citation type="thesis" date="2020" institute="ProQuest LLC" country="789 East Eisenhower Parkway, Ann Arbor, MI, USA">
        <title>Comparative Genomics and Chromosome Evolution.</title>
        <authorList>
            <person name="Mudd A.B."/>
        </authorList>
    </citation>
    <scope>NUCLEOTIDE SEQUENCE</scope>
    <source>
        <strain evidence="2">Female2</strain>
        <tissue evidence="2">Blood</tissue>
    </source>
</reference>
<feature type="compositionally biased region" description="Polar residues" evidence="1">
    <location>
        <begin position="8"/>
        <end position="17"/>
    </location>
</feature>
<gene>
    <name evidence="2" type="ORF">GDO86_010784</name>
</gene>
<dbReference type="EMBL" id="JAACNH010000005">
    <property type="protein sequence ID" value="KAG8441730.1"/>
    <property type="molecule type" value="Genomic_DNA"/>
</dbReference>
<feature type="compositionally biased region" description="Low complexity" evidence="1">
    <location>
        <begin position="39"/>
        <end position="50"/>
    </location>
</feature>
<feature type="compositionally biased region" description="Basic and acidic residues" evidence="1">
    <location>
        <begin position="54"/>
        <end position="68"/>
    </location>
</feature>
<feature type="region of interest" description="Disordered" evidence="1">
    <location>
        <begin position="1"/>
        <end position="69"/>
    </location>
</feature>
<feature type="non-terminal residue" evidence="2">
    <location>
        <position position="1"/>
    </location>
</feature>
<dbReference type="GO" id="GO:0005737">
    <property type="term" value="C:cytoplasm"/>
    <property type="evidence" value="ECO:0007669"/>
    <property type="project" value="InterPro"/>
</dbReference>
<comment type="caution">
    <text evidence="2">The sequence shown here is derived from an EMBL/GenBank/DDBJ whole genome shotgun (WGS) entry which is preliminary data.</text>
</comment>
<dbReference type="PANTHER" id="PTHR14731">
    <property type="entry name" value="BRAIN AND ACUTE LEUKEMIA CYTOPLASMIC PROTEIN"/>
    <property type="match status" value="1"/>
</dbReference>
<dbReference type="PANTHER" id="PTHR14731:SF0">
    <property type="entry name" value="BRAIN AND ACUTE LEUKEMIA CYTOPLASMIC PROTEIN"/>
    <property type="match status" value="1"/>
</dbReference>
<proteinExistence type="predicted"/>
<name>A0A8T2JEK7_9PIPI</name>
<organism evidence="2 3">
    <name type="scientific">Hymenochirus boettgeri</name>
    <name type="common">Congo dwarf clawed frog</name>
    <dbReference type="NCBI Taxonomy" id="247094"/>
    <lineage>
        <taxon>Eukaryota</taxon>
        <taxon>Metazoa</taxon>
        <taxon>Chordata</taxon>
        <taxon>Craniata</taxon>
        <taxon>Vertebrata</taxon>
        <taxon>Euteleostomi</taxon>
        <taxon>Amphibia</taxon>
        <taxon>Batrachia</taxon>
        <taxon>Anura</taxon>
        <taxon>Pipoidea</taxon>
        <taxon>Pipidae</taxon>
        <taxon>Pipinae</taxon>
        <taxon>Hymenochirus</taxon>
    </lineage>
</organism>
<accession>A0A8T2JEK7</accession>
<protein>
    <submittedName>
        <fullName evidence="2">Uncharacterized protein</fullName>
    </submittedName>
</protein>
<evidence type="ECO:0000313" key="3">
    <source>
        <dbReference type="Proteomes" id="UP000812440"/>
    </source>
</evidence>
<dbReference type="Proteomes" id="UP000812440">
    <property type="component" value="Chromosome 6"/>
</dbReference>
<sequence>GVLEDGKSTQTCVTVASSGKEGLKKTNSGTQCGKPTVYSSGNKSQKQKSGCRSLEPKRESKRMSKKEVTINVSKSIKPMDSDGRITENCVN</sequence>
<dbReference type="InterPro" id="IPR009728">
    <property type="entry name" value="BAALC"/>
</dbReference>
<keyword evidence="3" id="KW-1185">Reference proteome</keyword>
<dbReference type="AlphaFoldDB" id="A0A8T2JEK7"/>